<organism evidence="5 6">
    <name type="scientific">Nocardioides furvisabuli</name>
    <dbReference type="NCBI Taxonomy" id="375542"/>
    <lineage>
        <taxon>Bacteria</taxon>
        <taxon>Bacillati</taxon>
        <taxon>Actinomycetota</taxon>
        <taxon>Actinomycetes</taxon>
        <taxon>Propionibacteriales</taxon>
        <taxon>Nocardioidaceae</taxon>
        <taxon>Nocardioides</taxon>
    </lineage>
</organism>
<dbReference type="Proteomes" id="UP001501161">
    <property type="component" value="Unassembled WGS sequence"/>
</dbReference>
<gene>
    <name evidence="5" type="ORF">GCM10009726_13800</name>
</gene>
<sequence>MRGGHIREDIGMTVALYAGSDRSSETVKGRLTRHSFSFGPHYDPANLGFGPLVCHNDDVLDPGGAEVAGYAEHPHSELEIVTWVLEGALVHTDSTGASHVVEAGRAQVLSAGSGIRHSEVADPASGRCRFVQAWLAPSASGTTPSYVIGEAPSSEADGLVDVVGGRGLPLGTDGARLLVARLGRGRSVALPDDPAQHVFAATGAVDLGGVALRAGDAVRLTDEPARTVRAEEPTELLVWSFSRQP</sequence>
<protein>
    <submittedName>
        <fullName evidence="5">Pirin family protein</fullName>
    </submittedName>
</protein>
<name>A0ABN2X038_9ACTN</name>
<keyword evidence="6" id="KW-1185">Reference proteome</keyword>
<dbReference type="SUPFAM" id="SSF51182">
    <property type="entry name" value="RmlC-like cupins"/>
    <property type="match status" value="1"/>
</dbReference>
<dbReference type="InterPro" id="IPR014710">
    <property type="entry name" value="RmlC-like_jellyroll"/>
</dbReference>
<comment type="caution">
    <text evidence="5">The sequence shown here is derived from an EMBL/GenBank/DDBJ whole genome shotgun (WGS) entry which is preliminary data.</text>
</comment>
<feature type="domain" description="Quercetin 2,3-dioxygenase C-terminal cupin" evidence="4">
    <location>
        <begin position="175"/>
        <end position="238"/>
    </location>
</feature>
<dbReference type="Pfam" id="PF17954">
    <property type="entry name" value="Pirin_C_2"/>
    <property type="match status" value="1"/>
</dbReference>
<dbReference type="PANTHER" id="PTHR43212:SF3">
    <property type="entry name" value="QUERCETIN 2,3-DIOXYGENASE"/>
    <property type="match status" value="1"/>
</dbReference>
<evidence type="ECO:0000256" key="1">
    <source>
        <dbReference type="ARBA" id="ARBA00008416"/>
    </source>
</evidence>
<dbReference type="Pfam" id="PF02678">
    <property type="entry name" value="Pirin"/>
    <property type="match status" value="1"/>
</dbReference>
<evidence type="ECO:0000313" key="5">
    <source>
        <dbReference type="EMBL" id="GAA2102713.1"/>
    </source>
</evidence>
<dbReference type="InterPro" id="IPR011051">
    <property type="entry name" value="RmlC_Cupin_sf"/>
</dbReference>
<evidence type="ECO:0000259" key="4">
    <source>
        <dbReference type="Pfam" id="PF17954"/>
    </source>
</evidence>
<dbReference type="InterPro" id="IPR041602">
    <property type="entry name" value="Quercetinase_C"/>
</dbReference>
<accession>A0ABN2X038</accession>
<dbReference type="PANTHER" id="PTHR43212">
    <property type="entry name" value="QUERCETIN 2,3-DIOXYGENASE"/>
    <property type="match status" value="1"/>
</dbReference>
<dbReference type="InterPro" id="IPR003829">
    <property type="entry name" value="Pirin_N_dom"/>
</dbReference>
<proteinExistence type="inferred from homology"/>
<feature type="domain" description="Pirin N-terminal" evidence="3">
    <location>
        <begin position="28"/>
        <end position="135"/>
    </location>
</feature>
<dbReference type="Gene3D" id="2.60.120.10">
    <property type="entry name" value="Jelly Rolls"/>
    <property type="match status" value="2"/>
</dbReference>
<dbReference type="EMBL" id="BAAAMQ010000009">
    <property type="protein sequence ID" value="GAA2102713.1"/>
    <property type="molecule type" value="Genomic_DNA"/>
</dbReference>
<evidence type="ECO:0000256" key="2">
    <source>
        <dbReference type="RuleBase" id="RU003457"/>
    </source>
</evidence>
<evidence type="ECO:0000259" key="3">
    <source>
        <dbReference type="Pfam" id="PF02678"/>
    </source>
</evidence>
<comment type="similarity">
    <text evidence="1 2">Belongs to the pirin family.</text>
</comment>
<reference evidence="5 6" key="1">
    <citation type="journal article" date="2019" name="Int. J. Syst. Evol. Microbiol.">
        <title>The Global Catalogue of Microorganisms (GCM) 10K type strain sequencing project: providing services to taxonomists for standard genome sequencing and annotation.</title>
        <authorList>
            <consortium name="The Broad Institute Genomics Platform"/>
            <consortium name="The Broad Institute Genome Sequencing Center for Infectious Disease"/>
            <person name="Wu L."/>
            <person name="Ma J."/>
        </authorList>
    </citation>
    <scope>NUCLEOTIDE SEQUENCE [LARGE SCALE GENOMIC DNA]</scope>
    <source>
        <strain evidence="5 6">JCM 13813</strain>
    </source>
</reference>
<dbReference type="InterPro" id="IPR012093">
    <property type="entry name" value="Pirin"/>
</dbReference>
<evidence type="ECO:0000313" key="6">
    <source>
        <dbReference type="Proteomes" id="UP001501161"/>
    </source>
</evidence>